<reference evidence="1 2" key="1">
    <citation type="journal article" date="2018" name="Nat. Ecol. Evol.">
        <title>Genomic signatures of mitonuclear coevolution across populations of Tigriopus californicus.</title>
        <authorList>
            <person name="Barreto F.S."/>
            <person name="Watson E.T."/>
            <person name="Lima T.G."/>
            <person name="Willett C.S."/>
            <person name="Edmands S."/>
            <person name="Li W."/>
            <person name="Burton R.S."/>
        </authorList>
    </citation>
    <scope>NUCLEOTIDE SEQUENCE [LARGE SCALE GENOMIC DNA]</scope>
    <source>
        <strain evidence="1 2">San Diego</strain>
    </source>
</reference>
<dbReference type="Gene3D" id="1.20.1070.10">
    <property type="entry name" value="Rhodopsin 7-helix transmembrane proteins"/>
    <property type="match status" value="1"/>
</dbReference>
<keyword evidence="2" id="KW-1185">Reference proteome</keyword>
<comment type="caution">
    <text evidence="1">The sequence shown here is derived from an EMBL/GenBank/DDBJ whole genome shotgun (WGS) entry which is preliminary data.</text>
</comment>
<dbReference type="Proteomes" id="UP000318571">
    <property type="component" value="Chromosome 2"/>
</dbReference>
<evidence type="ECO:0000313" key="1">
    <source>
        <dbReference type="EMBL" id="TRY74636.1"/>
    </source>
</evidence>
<dbReference type="AlphaFoldDB" id="A0A553PAE3"/>
<accession>A0A553PAE3</accession>
<organism evidence="1 2">
    <name type="scientific">Tigriopus californicus</name>
    <name type="common">Marine copepod</name>
    <dbReference type="NCBI Taxonomy" id="6832"/>
    <lineage>
        <taxon>Eukaryota</taxon>
        <taxon>Metazoa</taxon>
        <taxon>Ecdysozoa</taxon>
        <taxon>Arthropoda</taxon>
        <taxon>Crustacea</taxon>
        <taxon>Multicrustacea</taxon>
        <taxon>Hexanauplia</taxon>
        <taxon>Copepoda</taxon>
        <taxon>Harpacticoida</taxon>
        <taxon>Harpacticidae</taxon>
        <taxon>Tigriopus</taxon>
    </lineage>
</organism>
<sequence length="112" mass="12603">MAAIPLVLLISMNSLLYKLLQSQKLLNKAQLNRRVKRDQTVAGMFIAIVMVFIVCHTPKIVCSIYELCKIELAQDLALVGHQSQTLTRMITKALMKLAPLEIWGANLLDLKK</sequence>
<dbReference type="EMBL" id="VCGU01000005">
    <property type="protein sequence ID" value="TRY74636.1"/>
    <property type="molecule type" value="Genomic_DNA"/>
</dbReference>
<protein>
    <submittedName>
        <fullName evidence="1">Uncharacterized protein</fullName>
    </submittedName>
</protein>
<evidence type="ECO:0000313" key="2">
    <source>
        <dbReference type="Proteomes" id="UP000318571"/>
    </source>
</evidence>
<dbReference type="SUPFAM" id="SSF81321">
    <property type="entry name" value="Family A G protein-coupled receptor-like"/>
    <property type="match status" value="1"/>
</dbReference>
<proteinExistence type="predicted"/>
<name>A0A553PAE3_TIGCA</name>
<gene>
    <name evidence="1" type="ORF">TCAL_15616</name>
</gene>